<sequence>MAMAFGERKERHSKKLQAKPASTEAARQRKNNKNKKPRPAEDQDRERDAAGHVCGVAMQTGGAAAGGLGLERTATTATNGQPDTVEREGQAKRDGQKACTTGGVYNRRRVQQAACTTGGVYNRRRAKVRTQAEACSGVHAEADARPGRRQKRRAGALDGQKRQGRLQMASLQPLPVLLVRPVGRAEEDGSGAADSCNGMHAFLLDFCSDATFSHPDAHFCTRWAPHHQPPDKPAATCCALAKVQPGRPFVLLSDTCMQAASAHI</sequence>
<evidence type="ECO:0000313" key="2">
    <source>
        <dbReference type="EMBL" id="KLU91771.1"/>
    </source>
</evidence>
<dbReference type="AlphaFoldDB" id="A0A0C4EDC5"/>
<dbReference type="VEuPathDB" id="FungiDB:MAPG_10720"/>
<dbReference type="EMBL" id="GL876978">
    <property type="protein sequence ID" value="KLU91771.1"/>
    <property type="molecule type" value="Genomic_DNA"/>
</dbReference>
<keyword evidence="4" id="KW-1185">Reference proteome</keyword>
<reference evidence="2" key="2">
    <citation type="submission" date="2010-05" db="EMBL/GenBank/DDBJ databases">
        <title>The Genome Sequence of Magnaporthe poae strain ATCC 64411.</title>
        <authorList>
            <consortium name="The Broad Institute Genome Sequencing Platform"/>
            <consortium name="Broad Institute Genome Sequencing Center for Infectious Disease"/>
            <person name="Ma L.-J."/>
            <person name="Dead R."/>
            <person name="Young S."/>
            <person name="Zeng Q."/>
            <person name="Koehrsen M."/>
            <person name="Alvarado L."/>
            <person name="Berlin A."/>
            <person name="Chapman S.B."/>
            <person name="Chen Z."/>
            <person name="Freedman E."/>
            <person name="Gellesch M."/>
            <person name="Goldberg J."/>
            <person name="Griggs A."/>
            <person name="Gujja S."/>
            <person name="Heilman E.R."/>
            <person name="Heiman D."/>
            <person name="Hepburn T."/>
            <person name="Howarth C."/>
            <person name="Jen D."/>
            <person name="Larson L."/>
            <person name="Mehta T."/>
            <person name="Neiman D."/>
            <person name="Pearson M."/>
            <person name="Roberts A."/>
            <person name="Saif S."/>
            <person name="Shea T."/>
            <person name="Shenoy N."/>
            <person name="Sisk P."/>
            <person name="Stolte C."/>
            <person name="Sykes S."/>
            <person name="Walk T."/>
            <person name="White J."/>
            <person name="Yandava C."/>
            <person name="Haas B."/>
            <person name="Nusbaum C."/>
            <person name="Birren B."/>
        </authorList>
    </citation>
    <scope>NUCLEOTIDE SEQUENCE</scope>
    <source>
        <strain evidence="2">ATCC 64411</strain>
    </source>
</reference>
<feature type="region of interest" description="Disordered" evidence="1">
    <location>
        <begin position="1"/>
        <end position="57"/>
    </location>
</feature>
<name>A0A0C4EDC5_MAGP6</name>
<gene>
    <name evidence="2" type="ORF">MAPG_10720</name>
</gene>
<feature type="compositionally biased region" description="Basic and acidic residues" evidence="1">
    <location>
        <begin position="84"/>
        <end position="96"/>
    </location>
</feature>
<feature type="region of interest" description="Disordered" evidence="1">
    <location>
        <begin position="73"/>
        <end position="97"/>
    </location>
</feature>
<dbReference type="EMBL" id="ADBL01002650">
    <property type="status" value="NOT_ANNOTATED_CDS"/>
    <property type="molecule type" value="Genomic_DNA"/>
</dbReference>
<reference evidence="4" key="1">
    <citation type="submission" date="2010-05" db="EMBL/GenBank/DDBJ databases">
        <title>The genome sequence of Magnaporthe poae strain ATCC 64411.</title>
        <authorList>
            <person name="Ma L.-J."/>
            <person name="Dead R."/>
            <person name="Young S."/>
            <person name="Zeng Q."/>
            <person name="Koehrsen M."/>
            <person name="Alvarado L."/>
            <person name="Berlin A."/>
            <person name="Chapman S.B."/>
            <person name="Chen Z."/>
            <person name="Freedman E."/>
            <person name="Gellesch M."/>
            <person name="Goldberg J."/>
            <person name="Griggs A."/>
            <person name="Gujja S."/>
            <person name="Heilman E.R."/>
            <person name="Heiman D."/>
            <person name="Hepburn T."/>
            <person name="Howarth C."/>
            <person name="Jen D."/>
            <person name="Larson L."/>
            <person name="Mehta T."/>
            <person name="Neiman D."/>
            <person name="Pearson M."/>
            <person name="Roberts A."/>
            <person name="Saif S."/>
            <person name="Shea T."/>
            <person name="Shenoy N."/>
            <person name="Sisk P."/>
            <person name="Stolte C."/>
            <person name="Sykes S."/>
            <person name="Walk T."/>
            <person name="White J."/>
            <person name="Yandava C."/>
            <person name="Haas B."/>
            <person name="Nusbaum C."/>
            <person name="Birren B."/>
        </authorList>
    </citation>
    <scope>NUCLEOTIDE SEQUENCE [LARGE SCALE GENOMIC DNA]</scope>
    <source>
        <strain evidence="4">ATCC 64411 / 73-15</strain>
    </source>
</reference>
<reference evidence="3" key="4">
    <citation type="journal article" date="2015" name="G3 (Bethesda)">
        <title>Genome sequences of three phytopathogenic species of the Magnaporthaceae family of fungi.</title>
        <authorList>
            <person name="Okagaki L.H."/>
            <person name="Nunes C.C."/>
            <person name="Sailsbery J."/>
            <person name="Clay B."/>
            <person name="Brown D."/>
            <person name="John T."/>
            <person name="Oh Y."/>
            <person name="Young N."/>
            <person name="Fitzgerald M."/>
            <person name="Haas B.J."/>
            <person name="Zeng Q."/>
            <person name="Young S."/>
            <person name="Adiconis X."/>
            <person name="Fan L."/>
            <person name="Levin J.Z."/>
            <person name="Mitchell T.K."/>
            <person name="Okubara P.A."/>
            <person name="Farman M.L."/>
            <person name="Kohn L.M."/>
            <person name="Birren B."/>
            <person name="Ma L.-J."/>
            <person name="Dean R.A."/>
        </authorList>
    </citation>
    <scope>NUCLEOTIDE SEQUENCE</scope>
    <source>
        <strain evidence="3">ATCC 64411 / 73-15</strain>
    </source>
</reference>
<evidence type="ECO:0000256" key="1">
    <source>
        <dbReference type="SAM" id="MobiDB-lite"/>
    </source>
</evidence>
<feature type="compositionally biased region" description="Basic and acidic residues" evidence="1">
    <location>
        <begin position="38"/>
        <end position="50"/>
    </location>
</feature>
<dbReference type="EnsemblFungi" id="MAPG_10720T0">
    <property type="protein sequence ID" value="MAPG_10720T0"/>
    <property type="gene ID" value="MAPG_10720"/>
</dbReference>
<reference evidence="2" key="3">
    <citation type="submission" date="2011-03" db="EMBL/GenBank/DDBJ databases">
        <title>Annotation of Magnaporthe poae ATCC 64411.</title>
        <authorList>
            <person name="Ma L.-J."/>
            <person name="Dead R."/>
            <person name="Young S.K."/>
            <person name="Zeng Q."/>
            <person name="Gargeya S."/>
            <person name="Fitzgerald M."/>
            <person name="Haas B."/>
            <person name="Abouelleil A."/>
            <person name="Alvarado L."/>
            <person name="Arachchi H.M."/>
            <person name="Berlin A."/>
            <person name="Brown A."/>
            <person name="Chapman S.B."/>
            <person name="Chen Z."/>
            <person name="Dunbar C."/>
            <person name="Freedman E."/>
            <person name="Gearin G."/>
            <person name="Gellesch M."/>
            <person name="Goldberg J."/>
            <person name="Griggs A."/>
            <person name="Gujja S."/>
            <person name="Heiman D."/>
            <person name="Howarth C."/>
            <person name="Larson L."/>
            <person name="Lui A."/>
            <person name="MacDonald P.J.P."/>
            <person name="Mehta T."/>
            <person name="Montmayeur A."/>
            <person name="Murphy C."/>
            <person name="Neiman D."/>
            <person name="Pearson M."/>
            <person name="Priest M."/>
            <person name="Roberts A."/>
            <person name="Saif S."/>
            <person name="Shea T."/>
            <person name="Shenoy N."/>
            <person name="Sisk P."/>
            <person name="Stolte C."/>
            <person name="Sykes S."/>
            <person name="Yandava C."/>
            <person name="Wortman J."/>
            <person name="Nusbaum C."/>
            <person name="Birren B."/>
        </authorList>
    </citation>
    <scope>NUCLEOTIDE SEQUENCE</scope>
    <source>
        <strain evidence="2">ATCC 64411</strain>
    </source>
</reference>
<organism evidence="3 4">
    <name type="scientific">Magnaporthiopsis poae (strain ATCC 64411 / 73-15)</name>
    <name type="common">Kentucky bluegrass fungus</name>
    <name type="synonym">Magnaporthe poae</name>
    <dbReference type="NCBI Taxonomy" id="644358"/>
    <lineage>
        <taxon>Eukaryota</taxon>
        <taxon>Fungi</taxon>
        <taxon>Dikarya</taxon>
        <taxon>Ascomycota</taxon>
        <taxon>Pezizomycotina</taxon>
        <taxon>Sordariomycetes</taxon>
        <taxon>Sordariomycetidae</taxon>
        <taxon>Magnaporthales</taxon>
        <taxon>Magnaporthaceae</taxon>
        <taxon>Magnaporthiopsis</taxon>
    </lineage>
</organism>
<feature type="compositionally biased region" description="Basic residues" evidence="1">
    <location>
        <begin position="28"/>
        <end position="37"/>
    </location>
</feature>
<accession>A0A0C4EDC5</accession>
<evidence type="ECO:0000313" key="3">
    <source>
        <dbReference type="EnsemblFungi" id="MAPG_10720T0"/>
    </source>
</evidence>
<evidence type="ECO:0000313" key="4">
    <source>
        <dbReference type="Proteomes" id="UP000011715"/>
    </source>
</evidence>
<dbReference type="Proteomes" id="UP000011715">
    <property type="component" value="Unassembled WGS sequence"/>
</dbReference>
<protein>
    <submittedName>
        <fullName evidence="2 3">Uncharacterized protein</fullName>
    </submittedName>
</protein>
<reference evidence="3" key="5">
    <citation type="submission" date="2015-06" db="UniProtKB">
        <authorList>
            <consortium name="EnsemblFungi"/>
        </authorList>
    </citation>
    <scope>IDENTIFICATION</scope>
    <source>
        <strain evidence="3">ATCC 64411</strain>
    </source>
</reference>
<proteinExistence type="predicted"/>
<feature type="region of interest" description="Disordered" evidence="1">
    <location>
        <begin position="139"/>
        <end position="163"/>
    </location>
</feature>
<feature type="compositionally biased region" description="Basic and acidic residues" evidence="1">
    <location>
        <begin position="1"/>
        <end position="10"/>
    </location>
</feature>